<dbReference type="Pfam" id="PF12770">
    <property type="entry name" value="CHAT"/>
    <property type="match status" value="1"/>
</dbReference>
<keyword evidence="1" id="KW-0472">Membrane</keyword>
<comment type="caution">
    <text evidence="3">The sequence shown here is derived from an EMBL/GenBank/DDBJ whole genome shotgun (WGS) entry which is preliminary data.</text>
</comment>
<proteinExistence type="predicted"/>
<dbReference type="RefSeq" id="WP_238751163.1">
    <property type="nucleotide sequence ID" value="NZ_CAKLPZ010000002.1"/>
</dbReference>
<evidence type="ECO:0000313" key="4">
    <source>
        <dbReference type="Proteomes" id="UP000837803"/>
    </source>
</evidence>
<name>A0ABM9B294_9BACT</name>
<dbReference type="EMBL" id="CAKLPZ010000002">
    <property type="protein sequence ID" value="CAH1001317.1"/>
    <property type="molecule type" value="Genomic_DNA"/>
</dbReference>
<accession>A0ABM9B294</accession>
<sequence length="927" mass="102568">MRCTRHLVWVGLLLLGVGTGLVAQPYGVRDSLLQAGQAARDSATYTELLLRVTKAADGTPIIDSLSGLALHQLGNKNFRKLTDPLAGAYYHRAIRVRDAVFLEPHNDRAHSRLNRAMWLSKRGDLDAAEISIREALDLYERVAEADSLNWLRSLNELSKQAEQQQDMTVAVSACYRALALCDAYPNVTPSEAFVTSHRAGHVLLRMQRAAAALPHARRALGIALDISSVDRQASAYNLLANVQRELGLVEASYQNLLRGVQVAEAAGRPVSALADLYLNLAEYYGGEEAQAKCLAYDDLARQQYALLGRTVDYCSSDRTPAALARWGRHAEALAMINERLDTLRAGDAPPVIPLIDLLSVRARVYTELGRRGEALRDYHALFALQDSLRSGVASPESRRYLSRNLHPFFDRALRLYYDDYLARGASASLWRAFEISERARAYSLLAALQTSGTVTSEREEALRARVARLERAVSLGDSSHLTDLREARLQLDRSQSGRQAATAHIRTDRQNLLDCMVRYDANLLEYHLGETISLLFLLTPDGDLRAYPIPEGEALSPRIIQWRDAIDRGSYRRKSLRPEQLQDSLDQQYALIGQQLAGQLLPPEVRQTLHLRPRLIIVPDGPLHYLPFAALPLDVTEGPVDYRTVPYLRKAVAIQYAYSAVYLTEVSHEDTATYRTNLLAFAPSFGGQAAASRGGNQLGKLAHNREEVMALATLVPGAETYFAADACRQQFIERAGDSRILHLSSHGRVDPTDPNLSFIAFTQPADSLLHDELLYFNDLYHLPLHNQLTVLSACETSLGKLVPGETTMSLASAFASAGARSTLTTLWEVDDAATKDAIVEFYRRLIAGESRVQALSGAQALLADSDYAHPYYWAGLSLHGAAGPLMLLPTRGTSFPAWSYWLLGVALGIAGYAIWNHRRAQRLGRLM</sequence>
<dbReference type="PANTHER" id="PTHR10098">
    <property type="entry name" value="RAPSYN-RELATED"/>
    <property type="match status" value="1"/>
</dbReference>
<evidence type="ECO:0000313" key="3">
    <source>
        <dbReference type="EMBL" id="CAH1001317.1"/>
    </source>
</evidence>
<feature type="domain" description="CHAT" evidence="2">
    <location>
        <begin position="593"/>
        <end position="880"/>
    </location>
</feature>
<feature type="transmembrane region" description="Helical" evidence="1">
    <location>
        <begin position="898"/>
        <end position="915"/>
    </location>
</feature>
<dbReference type="Gene3D" id="1.25.40.10">
    <property type="entry name" value="Tetratricopeptide repeat domain"/>
    <property type="match status" value="2"/>
</dbReference>
<keyword evidence="1" id="KW-0812">Transmembrane</keyword>
<evidence type="ECO:0000256" key="1">
    <source>
        <dbReference type="SAM" id="Phobius"/>
    </source>
</evidence>
<organism evidence="3 4">
    <name type="scientific">Neolewinella maritima</name>
    <dbReference type="NCBI Taxonomy" id="1383882"/>
    <lineage>
        <taxon>Bacteria</taxon>
        <taxon>Pseudomonadati</taxon>
        <taxon>Bacteroidota</taxon>
        <taxon>Saprospiria</taxon>
        <taxon>Saprospirales</taxon>
        <taxon>Lewinellaceae</taxon>
        <taxon>Neolewinella</taxon>
    </lineage>
</organism>
<dbReference type="Proteomes" id="UP000837803">
    <property type="component" value="Unassembled WGS sequence"/>
</dbReference>
<reference evidence="3" key="1">
    <citation type="submission" date="2021-12" db="EMBL/GenBank/DDBJ databases">
        <authorList>
            <person name="Rodrigo-Torres L."/>
            <person name="Arahal R. D."/>
            <person name="Lucena T."/>
        </authorList>
    </citation>
    <scope>NUCLEOTIDE SEQUENCE</scope>
    <source>
        <strain evidence="3">CECT 8419</strain>
    </source>
</reference>
<protein>
    <recommendedName>
        <fullName evidence="2">CHAT domain-containing protein</fullName>
    </recommendedName>
</protein>
<dbReference type="InterPro" id="IPR011990">
    <property type="entry name" value="TPR-like_helical_dom_sf"/>
</dbReference>
<dbReference type="InterPro" id="IPR024983">
    <property type="entry name" value="CHAT_dom"/>
</dbReference>
<dbReference type="InterPro" id="IPR019734">
    <property type="entry name" value="TPR_rpt"/>
</dbReference>
<dbReference type="PANTHER" id="PTHR10098:SF108">
    <property type="entry name" value="TETRATRICOPEPTIDE REPEAT PROTEIN 28"/>
    <property type="match status" value="1"/>
</dbReference>
<keyword evidence="1" id="KW-1133">Transmembrane helix</keyword>
<dbReference type="SUPFAM" id="SSF48452">
    <property type="entry name" value="TPR-like"/>
    <property type="match status" value="1"/>
</dbReference>
<dbReference type="SMART" id="SM00028">
    <property type="entry name" value="TPR"/>
    <property type="match status" value="3"/>
</dbReference>
<evidence type="ECO:0000259" key="2">
    <source>
        <dbReference type="Pfam" id="PF12770"/>
    </source>
</evidence>
<gene>
    <name evidence="3" type="ORF">LEM8419_02218</name>
</gene>
<keyword evidence="4" id="KW-1185">Reference proteome</keyword>